<gene>
    <name evidence="5" type="ORF">CCMP2556_LOCUS39632</name>
</gene>
<evidence type="ECO:0000313" key="6">
    <source>
        <dbReference type="Proteomes" id="UP001642484"/>
    </source>
</evidence>
<dbReference type="SUPFAM" id="SSF52540">
    <property type="entry name" value="P-loop containing nucleoside triphosphate hydrolases"/>
    <property type="match status" value="1"/>
</dbReference>
<keyword evidence="2" id="KW-0732">Signal</keyword>
<organism evidence="5 6">
    <name type="scientific">Durusdinium trenchii</name>
    <dbReference type="NCBI Taxonomy" id="1381693"/>
    <lineage>
        <taxon>Eukaryota</taxon>
        <taxon>Sar</taxon>
        <taxon>Alveolata</taxon>
        <taxon>Dinophyceae</taxon>
        <taxon>Suessiales</taxon>
        <taxon>Symbiodiniaceae</taxon>
        <taxon>Durusdinium</taxon>
    </lineage>
</organism>
<dbReference type="InterPro" id="IPR050742">
    <property type="entry name" value="Helicase_Restrict-Modif_Enz"/>
</dbReference>
<feature type="region of interest" description="Disordered" evidence="1">
    <location>
        <begin position="560"/>
        <end position="745"/>
    </location>
</feature>
<protein>
    <submittedName>
        <fullName evidence="5">Uncharacterized protein</fullName>
    </submittedName>
</protein>
<dbReference type="Proteomes" id="UP001642484">
    <property type="component" value="Unassembled WGS sequence"/>
</dbReference>
<feature type="region of interest" description="Disordered" evidence="1">
    <location>
        <begin position="1097"/>
        <end position="1118"/>
    </location>
</feature>
<reference evidence="5 6" key="1">
    <citation type="submission" date="2024-02" db="EMBL/GenBank/DDBJ databases">
        <authorList>
            <person name="Chen Y."/>
            <person name="Shah S."/>
            <person name="Dougan E. K."/>
            <person name="Thang M."/>
            <person name="Chan C."/>
        </authorList>
    </citation>
    <scope>NUCLEOTIDE SEQUENCE [LARGE SCALE GENOMIC DNA]</scope>
</reference>
<feature type="compositionally biased region" description="Polar residues" evidence="1">
    <location>
        <begin position="685"/>
        <end position="704"/>
    </location>
</feature>
<dbReference type="Pfam" id="PF00271">
    <property type="entry name" value="Helicase_C"/>
    <property type="match status" value="1"/>
</dbReference>
<evidence type="ECO:0000259" key="3">
    <source>
        <dbReference type="PROSITE" id="PS51192"/>
    </source>
</evidence>
<dbReference type="EMBL" id="CAXAMN010023791">
    <property type="protein sequence ID" value="CAK9080864.1"/>
    <property type="molecule type" value="Genomic_DNA"/>
</dbReference>
<keyword evidence="6" id="KW-1185">Reference proteome</keyword>
<accession>A0ABP0PY46</accession>
<dbReference type="InterPro" id="IPR014001">
    <property type="entry name" value="Helicase_ATP-bd"/>
</dbReference>
<dbReference type="SMART" id="SM00487">
    <property type="entry name" value="DEXDc"/>
    <property type="match status" value="1"/>
</dbReference>
<feature type="compositionally biased region" description="Basic and acidic residues" evidence="1">
    <location>
        <begin position="560"/>
        <end position="574"/>
    </location>
</feature>
<dbReference type="InterPro" id="IPR006935">
    <property type="entry name" value="Helicase/UvrB_N"/>
</dbReference>
<proteinExistence type="predicted"/>
<dbReference type="PANTHER" id="PTHR47396:SF1">
    <property type="entry name" value="ATP-DEPENDENT HELICASE IRC3-RELATED"/>
    <property type="match status" value="1"/>
</dbReference>
<evidence type="ECO:0000256" key="1">
    <source>
        <dbReference type="SAM" id="MobiDB-lite"/>
    </source>
</evidence>
<evidence type="ECO:0000259" key="4">
    <source>
        <dbReference type="PROSITE" id="PS51194"/>
    </source>
</evidence>
<dbReference type="InterPro" id="IPR001650">
    <property type="entry name" value="Helicase_C-like"/>
</dbReference>
<sequence length="1118" mass="125294">MAQRRRGRRGSHLLLGLVGVLGAMRLMAERMEVGFAWWRMDRMGPHPPQRVTRTGSWRVPHALAAKIVEVSSEERDVAFMERLRCLAREALSWAWLTPQQRLVWAAAIELDAVPLQELPPWFFERHNITRRCAGVDLLSLDGRHAVRCLDGAVPFTEVRRFPRVARWLYKAANCSLVTPTSRLPKQSKAWLECSCAQHRAILKPDLRRLASGGSTSIAEDVDGRGPPLRPCQKDCLEACAEGARVIEMACGTGKTRVIKEIVKNISGRVLITVPLRALLDQLAPDFPGFCKVGTGHNKKISFDAQGFIAVTDSVHLLQNLHFDSIFVDEAHHPQPSGMPKGNQTYQFSATHKNAPDFHYSMGQAIEDGVLSDYDITVPAISQCHAYVCLANLLLKQAGRFRRVLAYCNTVSEARRFRMVLEGLGLAAWHMNARTPLKRRQDTMEEFAGDLKKPVHVLVTVEVLGEGINIPNADTCMFVEPRRSYRSIVQAIGRVLRDHPSKLIAHIVLPAVTLPKRKPYSSVARQVDSDEEYPSSVFSALRADLKEAGDQVFHKKDVQTARGVDKVHSEADKSYSDVQDFAHGNSDLSKHEVEEAAKSSHSSRHQHFTVPNREPSVRAVPSPHEEPHLERWNSNRSGHNEKEDGGERVWETKKGFRATTRRAAASHAKLQEALSNPSSDRHLKGASTTWNGRGLKQTNGKSGCVQTEPLDSFHAPGSSESTRPGPTGHHARSLHRASGAPGGDAYCNETVSAATFDGSMWHDEPGEEIQRVADLAVGMRQHEVAQGEFGGQRSFVTFKGHTRDAAFSAEYGSQLERFLELLMRADSRLVGAAPGRIHIVDCSLGLERELGLDCVMEEVQSRLMDVLCQADPWETRLKHVETFAAEHGRLPRQGVDGIDFAEAVLGNWLHNQGRNLQLQVLPPHRLHRLLNARSPLIRHRAQRWAAGGQAGNFWQQCEKLKQYIEVFGCLPTKTIQDIEGPHYKLAAWLYSFRSTGAYALPQRRKMLVDIHPLVKALVQKWEEAPIEVDAATWQGKLEQVERFVQVHGRLPKYSDRSTGVQFQWLGKQFLLHRRGVLPSELSEQLRRSHRLIAAACKRRRKVGRKDQKGNKFQRSSSQA</sequence>
<feature type="compositionally biased region" description="Polar residues" evidence="1">
    <location>
        <begin position="1109"/>
        <end position="1118"/>
    </location>
</feature>
<feature type="chain" id="PRO_5047363528" evidence="2">
    <location>
        <begin position="29"/>
        <end position="1118"/>
    </location>
</feature>
<dbReference type="PROSITE" id="PS51194">
    <property type="entry name" value="HELICASE_CTER"/>
    <property type="match status" value="1"/>
</dbReference>
<feature type="compositionally biased region" description="Basic and acidic residues" evidence="1">
    <location>
        <begin position="622"/>
        <end position="653"/>
    </location>
</feature>
<comment type="caution">
    <text evidence="5">The sequence shown here is derived from an EMBL/GenBank/DDBJ whole genome shotgun (WGS) entry which is preliminary data.</text>
</comment>
<dbReference type="InterPro" id="IPR027417">
    <property type="entry name" value="P-loop_NTPase"/>
</dbReference>
<name>A0ABP0PY46_9DINO</name>
<dbReference type="Gene3D" id="6.10.140.530">
    <property type="match status" value="1"/>
</dbReference>
<feature type="compositionally biased region" description="Basic and acidic residues" evidence="1">
    <location>
        <begin position="587"/>
        <end position="597"/>
    </location>
</feature>
<dbReference type="Pfam" id="PF04851">
    <property type="entry name" value="ResIII"/>
    <property type="match status" value="1"/>
</dbReference>
<dbReference type="PANTHER" id="PTHR47396">
    <property type="entry name" value="TYPE I RESTRICTION ENZYME ECOKI R PROTEIN"/>
    <property type="match status" value="1"/>
</dbReference>
<evidence type="ECO:0000256" key="2">
    <source>
        <dbReference type="SAM" id="SignalP"/>
    </source>
</evidence>
<feature type="domain" description="Helicase C-terminal" evidence="4">
    <location>
        <begin position="393"/>
        <end position="548"/>
    </location>
</feature>
<dbReference type="Gene3D" id="3.40.50.300">
    <property type="entry name" value="P-loop containing nucleotide triphosphate hydrolases"/>
    <property type="match status" value="2"/>
</dbReference>
<feature type="signal peptide" evidence="2">
    <location>
        <begin position="1"/>
        <end position="28"/>
    </location>
</feature>
<dbReference type="PROSITE" id="PS51192">
    <property type="entry name" value="HELICASE_ATP_BIND_1"/>
    <property type="match status" value="1"/>
</dbReference>
<evidence type="ECO:0000313" key="5">
    <source>
        <dbReference type="EMBL" id="CAK9080864.1"/>
    </source>
</evidence>
<feature type="domain" description="Helicase ATP-binding" evidence="3">
    <location>
        <begin position="235"/>
        <end position="369"/>
    </location>
</feature>
<dbReference type="SMART" id="SM00490">
    <property type="entry name" value="HELICc"/>
    <property type="match status" value="1"/>
</dbReference>